<comment type="caution">
    <text evidence="1">The sequence shown here is derived from an EMBL/GenBank/DDBJ whole genome shotgun (WGS) entry which is preliminary data.</text>
</comment>
<reference evidence="1 2" key="1">
    <citation type="journal article" date="2018" name="Evol. Lett.">
        <title>Horizontal gene cluster transfer increased hallucinogenic mushroom diversity.</title>
        <authorList>
            <person name="Reynolds H.T."/>
            <person name="Vijayakumar V."/>
            <person name="Gluck-Thaler E."/>
            <person name="Korotkin H.B."/>
            <person name="Matheny P.B."/>
            <person name="Slot J.C."/>
        </authorList>
    </citation>
    <scope>NUCLEOTIDE SEQUENCE [LARGE SCALE GENOMIC DNA]</scope>
    <source>
        <strain evidence="1 2">2631</strain>
    </source>
</reference>
<name>A0A409XBB4_PSICY</name>
<accession>A0A409XBB4</accession>
<gene>
    <name evidence="1" type="ORF">CVT25_000844</name>
</gene>
<protein>
    <recommendedName>
        <fullName evidence="3">F-box domain-containing protein</fullName>
    </recommendedName>
</protein>
<dbReference type="STRING" id="93625.A0A409XBB4"/>
<dbReference type="Proteomes" id="UP000283269">
    <property type="component" value="Unassembled WGS sequence"/>
</dbReference>
<dbReference type="SUPFAM" id="SSF52047">
    <property type="entry name" value="RNI-like"/>
    <property type="match status" value="1"/>
</dbReference>
<sequence length="492" mass="55550">MSGCLLNDDIWYHILRYLSSEDLQRANSCHHVLFEGWMRSRYTSVKFTSRDKAIRLLEHLCNPYVAAYVKKVEIRPWLVQSPNPNESSNARLSHILQPYHTRKRAKERLHRRVNEDVNAAFKQMENVEEYNIDWDNSFRYHPELYAACLISGLDAWSEGLVKLTVKVPPAMLNSFARINLPKLESFHFQFSTGSLTFKEINVTHDGFIVFLNNLKDSLQSLAFSSTHSSQDLDLSRIFRKMGSFPSLSKVALSIPADGSHLSDPATFVRFLEKHRPTLEEINLLSSQIPCPDKPDNYGAIIDWRNRISGSVLSTARGFDSSLQRLPSPFDVLGRFMNQHHLTLKKMNLFSTRTTSLNKACDNNYTNWIQRVAGSICAPFPLLRAIAISLCPPGAPLENLVRFIGMHSSTLYFVALSDCTLSHNDVVSLFQFSATETGPPVRIANLQLPVEDLSSDLLVDLAFLLPNLKTLQIDCNKVSNSDSTSQSDVVGVS</sequence>
<keyword evidence="2" id="KW-1185">Reference proteome</keyword>
<dbReference type="InParanoid" id="A0A409XBB4"/>
<dbReference type="AlphaFoldDB" id="A0A409XBB4"/>
<dbReference type="OrthoDB" id="2997904at2759"/>
<organism evidence="1 2">
    <name type="scientific">Psilocybe cyanescens</name>
    <dbReference type="NCBI Taxonomy" id="93625"/>
    <lineage>
        <taxon>Eukaryota</taxon>
        <taxon>Fungi</taxon>
        <taxon>Dikarya</taxon>
        <taxon>Basidiomycota</taxon>
        <taxon>Agaricomycotina</taxon>
        <taxon>Agaricomycetes</taxon>
        <taxon>Agaricomycetidae</taxon>
        <taxon>Agaricales</taxon>
        <taxon>Agaricineae</taxon>
        <taxon>Strophariaceae</taxon>
        <taxon>Psilocybe</taxon>
    </lineage>
</organism>
<dbReference type="EMBL" id="NHYD01002172">
    <property type="protein sequence ID" value="PPQ88035.1"/>
    <property type="molecule type" value="Genomic_DNA"/>
</dbReference>
<evidence type="ECO:0008006" key="3">
    <source>
        <dbReference type="Google" id="ProtNLM"/>
    </source>
</evidence>
<evidence type="ECO:0000313" key="1">
    <source>
        <dbReference type="EMBL" id="PPQ88035.1"/>
    </source>
</evidence>
<evidence type="ECO:0000313" key="2">
    <source>
        <dbReference type="Proteomes" id="UP000283269"/>
    </source>
</evidence>
<proteinExistence type="predicted"/>